<organism evidence="2 3">
    <name type="scientific">Nocardia aurantiaca</name>
    <dbReference type="NCBI Taxonomy" id="2675850"/>
    <lineage>
        <taxon>Bacteria</taxon>
        <taxon>Bacillati</taxon>
        <taxon>Actinomycetota</taxon>
        <taxon>Actinomycetes</taxon>
        <taxon>Mycobacteriales</taxon>
        <taxon>Nocardiaceae</taxon>
        <taxon>Nocardia</taxon>
    </lineage>
</organism>
<comment type="caution">
    <text evidence="2">The sequence shown here is derived from an EMBL/GenBank/DDBJ whole genome shotgun (WGS) entry which is preliminary data.</text>
</comment>
<keyword evidence="1" id="KW-0812">Transmembrane</keyword>
<feature type="transmembrane region" description="Helical" evidence="1">
    <location>
        <begin position="15"/>
        <end position="37"/>
    </location>
</feature>
<evidence type="ECO:0000256" key="1">
    <source>
        <dbReference type="SAM" id="Phobius"/>
    </source>
</evidence>
<dbReference type="Proteomes" id="UP000432464">
    <property type="component" value="Unassembled WGS sequence"/>
</dbReference>
<keyword evidence="1" id="KW-1133">Transmembrane helix</keyword>
<gene>
    <name evidence="2" type="ORF">GLP40_31710</name>
</gene>
<dbReference type="RefSeq" id="WP_154791712.1">
    <property type="nucleotide sequence ID" value="NZ_WMBB01000022.1"/>
</dbReference>
<accession>A0A6I3L8A9</accession>
<dbReference type="EMBL" id="WMBB01000022">
    <property type="protein sequence ID" value="MTE17290.1"/>
    <property type="molecule type" value="Genomic_DNA"/>
</dbReference>
<dbReference type="AlphaFoldDB" id="A0A6I3L8A9"/>
<keyword evidence="3" id="KW-1185">Reference proteome</keyword>
<protein>
    <submittedName>
        <fullName evidence="2">Uncharacterized protein</fullName>
    </submittedName>
</protein>
<keyword evidence="1" id="KW-0472">Membrane</keyword>
<sequence>MFEGLALGVHLPSGWLWPALVFFGGILFVGLLVLLLVSGARFDDHASHYVPMTTGACEPFCGARTPVPGHSN</sequence>
<evidence type="ECO:0000313" key="3">
    <source>
        <dbReference type="Proteomes" id="UP000432464"/>
    </source>
</evidence>
<name>A0A6I3L8A9_9NOCA</name>
<evidence type="ECO:0000313" key="2">
    <source>
        <dbReference type="EMBL" id="MTE17290.1"/>
    </source>
</evidence>
<reference evidence="2 3" key="1">
    <citation type="submission" date="2019-11" db="EMBL/GenBank/DDBJ databases">
        <title>Nocardia sp. nov. CT2-14 isolated from soil.</title>
        <authorList>
            <person name="Kanchanasin P."/>
            <person name="Tanasupawat S."/>
            <person name="Yuki M."/>
            <person name="Kudo T."/>
        </authorList>
    </citation>
    <scope>NUCLEOTIDE SEQUENCE [LARGE SCALE GENOMIC DNA]</scope>
    <source>
        <strain evidence="2 3">CT2-14</strain>
    </source>
</reference>
<proteinExistence type="predicted"/>